<organism evidence="2">
    <name type="scientific">Toxocara canis</name>
    <name type="common">Canine roundworm</name>
    <dbReference type="NCBI Taxonomy" id="6265"/>
    <lineage>
        <taxon>Eukaryota</taxon>
        <taxon>Metazoa</taxon>
        <taxon>Ecdysozoa</taxon>
        <taxon>Nematoda</taxon>
        <taxon>Chromadorea</taxon>
        <taxon>Rhabditida</taxon>
        <taxon>Spirurina</taxon>
        <taxon>Ascaridomorpha</taxon>
        <taxon>Ascaridoidea</taxon>
        <taxon>Toxocaridae</taxon>
        <taxon>Toxocara</taxon>
    </lineage>
</organism>
<evidence type="ECO:0000313" key="2">
    <source>
        <dbReference type="EMBL" id="VDM49308.1"/>
    </source>
</evidence>
<dbReference type="PANTHER" id="PTHR18911:SF5">
    <property type="entry name" value="COILED-COIL DOMAIN-CONTAINING PROTEIN 186"/>
    <property type="match status" value="1"/>
</dbReference>
<dbReference type="PANTHER" id="PTHR18911">
    <property type="entry name" value="CTCL TUMOR ANTIGEN HD-CL-01"/>
    <property type="match status" value="1"/>
</dbReference>
<evidence type="ECO:0008006" key="3">
    <source>
        <dbReference type="Google" id="ProtNLM"/>
    </source>
</evidence>
<dbReference type="GO" id="GO:0031267">
    <property type="term" value="F:small GTPase binding"/>
    <property type="evidence" value="ECO:0007669"/>
    <property type="project" value="TreeGrafter"/>
</dbReference>
<proteinExistence type="predicted"/>
<dbReference type="InterPro" id="IPR038830">
    <property type="entry name" value="CCDC186"/>
</dbReference>
<accession>A0A3P7IP84</accession>
<name>A0A3P7IP84_TOXCA</name>
<reference evidence="2" key="1">
    <citation type="submission" date="2018-11" db="EMBL/GenBank/DDBJ databases">
        <authorList>
            <consortium name="Pathogen Informatics"/>
        </authorList>
    </citation>
    <scope>NUCLEOTIDE SEQUENCE [LARGE SCALE GENOMIC DNA]</scope>
</reference>
<gene>
    <name evidence="2" type="ORF">TCNE_LOCUS17987</name>
</gene>
<dbReference type="EMBL" id="UYWY01025004">
    <property type="protein sequence ID" value="VDM49308.1"/>
    <property type="molecule type" value="Genomic_DNA"/>
</dbReference>
<evidence type="ECO:0000256" key="1">
    <source>
        <dbReference type="SAM" id="Coils"/>
    </source>
</evidence>
<dbReference type="AlphaFoldDB" id="A0A3P7IP84"/>
<keyword evidence="1" id="KW-0175">Coiled coil</keyword>
<sequence length="210" mass="23211">MRAELITLRKAQANAAHDDAGHETTEPTTFLPIINGGSTSSRASSICSVDTSSRAAVNPPSLLEDAGHMQQQMVEKIVKLQRQLARKQDKIEFLEEHVRQCTEELRRKTKIIQNYALREEASLLLPESDSLTQVPLARRKGGTTLMGSLFGSTAGKSELELATEINSRLQAVLEDALYKNITLKNNVDTLGEEISRLSRENRQLALSKAT</sequence>
<dbReference type="GO" id="GO:0005802">
    <property type="term" value="C:trans-Golgi network"/>
    <property type="evidence" value="ECO:0007669"/>
    <property type="project" value="TreeGrafter"/>
</dbReference>
<dbReference type="GO" id="GO:0099518">
    <property type="term" value="P:vesicle cytoskeletal trafficking"/>
    <property type="evidence" value="ECO:0007669"/>
    <property type="project" value="TreeGrafter"/>
</dbReference>
<protein>
    <recommendedName>
        <fullName evidence="3">Coiled-coil domain-containing protein</fullName>
    </recommendedName>
</protein>
<feature type="coiled-coil region" evidence="1">
    <location>
        <begin position="70"/>
        <end position="111"/>
    </location>
</feature>